<keyword evidence="2" id="KW-0418">Kinase</keyword>
<dbReference type="GO" id="GO:0005634">
    <property type="term" value="C:nucleus"/>
    <property type="evidence" value="ECO:0007669"/>
    <property type="project" value="TreeGrafter"/>
</dbReference>
<dbReference type="GO" id="GO:0005524">
    <property type="term" value="F:ATP binding"/>
    <property type="evidence" value="ECO:0007669"/>
    <property type="project" value="InterPro"/>
</dbReference>
<dbReference type="InterPro" id="IPR008271">
    <property type="entry name" value="Ser/Thr_kinase_AS"/>
</dbReference>
<dbReference type="Gene3D" id="1.10.510.10">
    <property type="entry name" value="Transferase(Phosphotransferase) domain 1"/>
    <property type="match status" value="1"/>
</dbReference>
<gene>
    <name evidence="2" type="ORF">C7999DRAFT_41814</name>
</gene>
<dbReference type="GO" id="GO:0004674">
    <property type="term" value="F:protein serine/threonine kinase activity"/>
    <property type="evidence" value="ECO:0007669"/>
    <property type="project" value="TreeGrafter"/>
</dbReference>
<evidence type="ECO:0000313" key="2">
    <source>
        <dbReference type="EMBL" id="KAK4246834.1"/>
    </source>
</evidence>
<dbReference type="GO" id="GO:0044773">
    <property type="term" value="P:mitotic DNA damage checkpoint signaling"/>
    <property type="evidence" value="ECO:0007669"/>
    <property type="project" value="TreeGrafter"/>
</dbReference>
<dbReference type="AlphaFoldDB" id="A0AAN7CR86"/>
<accession>A0AAN7CR86</accession>
<reference evidence="2" key="2">
    <citation type="submission" date="2023-05" db="EMBL/GenBank/DDBJ databases">
        <authorList>
            <consortium name="Lawrence Berkeley National Laboratory"/>
            <person name="Steindorff A."/>
            <person name="Hensen N."/>
            <person name="Bonometti L."/>
            <person name="Westerberg I."/>
            <person name="Brannstrom I.O."/>
            <person name="Guillou S."/>
            <person name="Cros-Aarteil S."/>
            <person name="Calhoun S."/>
            <person name="Haridas S."/>
            <person name="Kuo A."/>
            <person name="Mondo S."/>
            <person name="Pangilinan J."/>
            <person name="Riley R."/>
            <person name="Labutti K."/>
            <person name="Andreopoulos B."/>
            <person name="Lipzen A."/>
            <person name="Chen C."/>
            <person name="Yanf M."/>
            <person name="Daum C."/>
            <person name="Ng V."/>
            <person name="Clum A."/>
            <person name="Ohm R."/>
            <person name="Martin F."/>
            <person name="Silar P."/>
            <person name="Natvig D."/>
            <person name="Lalanne C."/>
            <person name="Gautier V."/>
            <person name="Ament-Velasquez S.L."/>
            <person name="Kruys A."/>
            <person name="Hutchinson M.I."/>
            <person name="Powell A.J."/>
            <person name="Barry K."/>
            <person name="Miller A.N."/>
            <person name="Grigoriev I.V."/>
            <person name="Debuchy R."/>
            <person name="Gladieux P."/>
            <person name="Thoren M.H."/>
            <person name="Johannesson H."/>
        </authorList>
    </citation>
    <scope>NUCLEOTIDE SEQUENCE</scope>
    <source>
        <strain evidence="2">CBS 359.72</strain>
    </source>
</reference>
<dbReference type="InterPro" id="IPR011009">
    <property type="entry name" value="Kinase-like_dom_sf"/>
</dbReference>
<reference evidence="2" key="1">
    <citation type="journal article" date="2023" name="Mol. Phylogenet. Evol.">
        <title>Genome-scale phylogeny and comparative genomics of the fungal order Sordariales.</title>
        <authorList>
            <person name="Hensen N."/>
            <person name="Bonometti L."/>
            <person name="Westerberg I."/>
            <person name="Brannstrom I.O."/>
            <person name="Guillou S."/>
            <person name="Cros-Aarteil S."/>
            <person name="Calhoun S."/>
            <person name="Haridas S."/>
            <person name="Kuo A."/>
            <person name="Mondo S."/>
            <person name="Pangilinan J."/>
            <person name="Riley R."/>
            <person name="LaButti K."/>
            <person name="Andreopoulos B."/>
            <person name="Lipzen A."/>
            <person name="Chen C."/>
            <person name="Yan M."/>
            <person name="Daum C."/>
            <person name="Ng V."/>
            <person name="Clum A."/>
            <person name="Steindorff A."/>
            <person name="Ohm R.A."/>
            <person name="Martin F."/>
            <person name="Silar P."/>
            <person name="Natvig D.O."/>
            <person name="Lalanne C."/>
            <person name="Gautier V."/>
            <person name="Ament-Velasquez S.L."/>
            <person name="Kruys A."/>
            <person name="Hutchinson M.I."/>
            <person name="Powell A.J."/>
            <person name="Barry K."/>
            <person name="Miller A.N."/>
            <person name="Grigoriev I.V."/>
            <person name="Debuchy R."/>
            <person name="Gladieux P."/>
            <person name="Hiltunen Thoren M."/>
            <person name="Johannesson H."/>
        </authorList>
    </citation>
    <scope>NUCLEOTIDE SEQUENCE</scope>
    <source>
        <strain evidence="2">CBS 359.72</strain>
    </source>
</reference>
<dbReference type="PANTHER" id="PTHR44167:SF30">
    <property type="entry name" value="PHOSPHORYLASE KINASE"/>
    <property type="match status" value="1"/>
</dbReference>
<keyword evidence="2" id="KW-0808">Transferase</keyword>
<keyword evidence="3" id="KW-1185">Reference proteome</keyword>
<dbReference type="PROSITE" id="PS00108">
    <property type="entry name" value="PROTEIN_KINASE_ST"/>
    <property type="match status" value="1"/>
</dbReference>
<comment type="caution">
    <text evidence="2">The sequence shown here is derived from an EMBL/GenBank/DDBJ whole genome shotgun (WGS) entry which is preliminary data.</text>
</comment>
<proteinExistence type="predicted"/>
<dbReference type="EMBL" id="MU857666">
    <property type="protein sequence ID" value="KAK4246834.1"/>
    <property type="molecule type" value="Genomic_DNA"/>
</dbReference>
<dbReference type="SMART" id="SM00220">
    <property type="entry name" value="S_TKc"/>
    <property type="match status" value="1"/>
</dbReference>
<dbReference type="Pfam" id="PF00069">
    <property type="entry name" value="Pkinase"/>
    <property type="match status" value="1"/>
</dbReference>
<organism evidence="2 3">
    <name type="scientific">Corynascus novoguineensis</name>
    <dbReference type="NCBI Taxonomy" id="1126955"/>
    <lineage>
        <taxon>Eukaryota</taxon>
        <taxon>Fungi</taxon>
        <taxon>Dikarya</taxon>
        <taxon>Ascomycota</taxon>
        <taxon>Pezizomycotina</taxon>
        <taxon>Sordariomycetes</taxon>
        <taxon>Sordariomycetidae</taxon>
        <taxon>Sordariales</taxon>
        <taxon>Chaetomiaceae</taxon>
        <taxon>Corynascus</taxon>
    </lineage>
</organism>
<name>A0AAN7CR86_9PEZI</name>
<dbReference type="Proteomes" id="UP001303647">
    <property type="component" value="Unassembled WGS sequence"/>
</dbReference>
<feature type="domain" description="Protein kinase" evidence="1">
    <location>
        <begin position="27"/>
        <end position="391"/>
    </location>
</feature>
<dbReference type="PROSITE" id="PS50011">
    <property type="entry name" value="PROTEIN_KINASE_DOM"/>
    <property type="match status" value="1"/>
</dbReference>
<evidence type="ECO:0000259" key="1">
    <source>
        <dbReference type="PROSITE" id="PS50011"/>
    </source>
</evidence>
<dbReference type="PANTHER" id="PTHR44167">
    <property type="entry name" value="OVARIAN-SPECIFIC SERINE/THREONINE-PROTEIN KINASE LOK-RELATED"/>
    <property type="match status" value="1"/>
</dbReference>
<evidence type="ECO:0000313" key="3">
    <source>
        <dbReference type="Proteomes" id="UP001303647"/>
    </source>
</evidence>
<protein>
    <submittedName>
        <fullName evidence="2">Kinase-like protein</fullName>
    </submittedName>
</protein>
<dbReference type="InterPro" id="IPR000719">
    <property type="entry name" value="Prot_kinase_dom"/>
</dbReference>
<dbReference type="SUPFAM" id="SSF56112">
    <property type="entry name" value="Protein kinase-like (PK-like)"/>
    <property type="match status" value="1"/>
</dbReference>
<sequence length="400" mass="45956">MYVHINVWNPCEGNDLEKFDASEWQDKRATSPVRAGDLSTMLLGPRTASSLHRSLSILLLRTQNKPQFPFVTRTCCIKQYYHPCHRTMSSLSQTKSEPFSIGAALRGRSGRTYSIQEVLSERRDPLLCVYRASDEGENFIVENMISGEFEYQQDLQKPLASCTNLRTVIDIIPDFELFVYHFLAVDLLQISQRPLSTETRRSILRSALTGLAELHDRGIVHTDIKPNNILLDYEETTGDDIAIKSVQISDLEDAVLLPPGKNLKGCLCGNQLWRSPESWARARQNTPSDMFSFGVVVIYVMLNDMIFRVSDEGLGGDDAWWHILRRHISYFGDEDCFKGLLQHIGEDNRPRKPFAMWHYVDAELRDLVMKMTNLDPARRIIAREALEHPWFRHADLRQKT</sequence>